<evidence type="ECO:0000256" key="4">
    <source>
        <dbReference type="ARBA" id="ARBA00022989"/>
    </source>
</evidence>
<feature type="transmembrane region" description="Helical" evidence="6">
    <location>
        <begin position="206"/>
        <end position="225"/>
    </location>
</feature>
<feature type="transmembrane region" description="Helical" evidence="6">
    <location>
        <begin position="417"/>
        <end position="434"/>
    </location>
</feature>
<feature type="transmembrane region" description="Helical" evidence="6">
    <location>
        <begin position="359"/>
        <end position="380"/>
    </location>
</feature>
<dbReference type="PANTHER" id="PTHR30250">
    <property type="entry name" value="PST FAMILY PREDICTED COLANIC ACID TRANSPORTER"/>
    <property type="match status" value="1"/>
</dbReference>
<feature type="transmembrane region" description="Helical" evidence="6">
    <location>
        <begin position="57"/>
        <end position="83"/>
    </location>
</feature>
<comment type="subcellular location">
    <subcellularLocation>
        <location evidence="1">Cell membrane</location>
        <topology evidence="1">Multi-pass membrane protein</topology>
    </subcellularLocation>
</comment>
<accession>A0A8J3BRZ3</accession>
<feature type="transmembrane region" description="Helical" evidence="6">
    <location>
        <begin position="95"/>
        <end position="121"/>
    </location>
</feature>
<evidence type="ECO:0000256" key="3">
    <source>
        <dbReference type="ARBA" id="ARBA00022692"/>
    </source>
</evidence>
<proteinExistence type="predicted"/>
<dbReference type="InterPro" id="IPR050833">
    <property type="entry name" value="Poly_Biosynth_Transport"/>
</dbReference>
<dbReference type="Pfam" id="PF01554">
    <property type="entry name" value="MatE"/>
    <property type="match status" value="1"/>
</dbReference>
<evidence type="ECO:0000313" key="8">
    <source>
        <dbReference type="Proteomes" id="UP000662200"/>
    </source>
</evidence>
<reference evidence="7" key="2">
    <citation type="submission" date="2020-09" db="EMBL/GenBank/DDBJ databases">
        <authorList>
            <person name="Sun Q."/>
            <person name="Ohkuma M."/>
        </authorList>
    </citation>
    <scope>NUCLEOTIDE SEQUENCE</scope>
    <source>
        <strain evidence="7">JCM 3091</strain>
    </source>
</reference>
<organism evidence="7 8">
    <name type="scientific">Pilimelia terevasa</name>
    <dbReference type="NCBI Taxonomy" id="53372"/>
    <lineage>
        <taxon>Bacteria</taxon>
        <taxon>Bacillati</taxon>
        <taxon>Actinomycetota</taxon>
        <taxon>Actinomycetes</taxon>
        <taxon>Micromonosporales</taxon>
        <taxon>Micromonosporaceae</taxon>
        <taxon>Pilimelia</taxon>
    </lineage>
</organism>
<feature type="transmembrane region" description="Helical" evidence="6">
    <location>
        <begin position="392"/>
        <end position="411"/>
    </location>
</feature>
<feature type="transmembrane region" description="Helical" evidence="6">
    <location>
        <begin position="454"/>
        <end position="474"/>
    </location>
</feature>
<evidence type="ECO:0000313" key="7">
    <source>
        <dbReference type="EMBL" id="GGK32776.1"/>
    </source>
</evidence>
<feature type="transmembrane region" description="Helical" evidence="6">
    <location>
        <begin position="480"/>
        <end position="499"/>
    </location>
</feature>
<gene>
    <name evidence="7" type="ORF">GCM10010124_26930</name>
</gene>
<reference evidence="7" key="1">
    <citation type="journal article" date="2014" name="Int. J. Syst. Evol. Microbiol.">
        <title>Complete genome sequence of Corynebacterium casei LMG S-19264T (=DSM 44701T), isolated from a smear-ripened cheese.</title>
        <authorList>
            <consortium name="US DOE Joint Genome Institute (JGI-PGF)"/>
            <person name="Walter F."/>
            <person name="Albersmeier A."/>
            <person name="Kalinowski J."/>
            <person name="Ruckert C."/>
        </authorList>
    </citation>
    <scope>NUCLEOTIDE SEQUENCE</scope>
    <source>
        <strain evidence="7">JCM 3091</strain>
    </source>
</reference>
<dbReference type="GO" id="GO:0005886">
    <property type="term" value="C:plasma membrane"/>
    <property type="evidence" value="ECO:0007669"/>
    <property type="project" value="UniProtKB-SubCell"/>
</dbReference>
<dbReference type="GO" id="GO:0015297">
    <property type="term" value="F:antiporter activity"/>
    <property type="evidence" value="ECO:0007669"/>
    <property type="project" value="InterPro"/>
</dbReference>
<keyword evidence="2" id="KW-1003">Cell membrane</keyword>
<name>A0A8J3BRZ3_9ACTN</name>
<feature type="transmembrane region" description="Helical" evidence="6">
    <location>
        <begin position="24"/>
        <end position="45"/>
    </location>
</feature>
<keyword evidence="3 6" id="KW-0812">Transmembrane</keyword>
<dbReference type="PANTHER" id="PTHR30250:SF27">
    <property type="entry name" value="POLYSACCHARIDE BIOSYNTHESIS PROTEIN"/>
    <property type="match status" value="1"/>
</dbReference>
<dbReference type="EMBL" id="BMQC01000008">
    <property type="protein sequence ID" value="GGK32776.1"/>
    <property type="molecule type" value="Genomic_DNA"/>
</dbReference>
<sequence length="519" mass="52673">MGPGAVVAAVTAERSGVRGAGRHAVANLVGAALTALAGVALHVVVTRAWTPAEAGLFFVASSLFLVGAAVAVLGSNVGAVYFVSRYRALGRTPEIRPVLVAGLLPVAAASLLVAVLGWLAAPWLVDTLADSPGVARDEVVAAVRVLLPFVPCAAAAEFALAACRGFGAMRPLLLIERLGRSALQLAAVAAVAAWGLSAGTALPLAWVAPSLPAALAAAVWLAVLVRRAGGGAGGPGSAWRGQWRPFWRYTGPRALANLLQVMLQRLDIVLVGVLRGVADAAVYTAATRFLVVGQLAGQALSTSVQHRLAAHLATGDRAAAGALYQAATGWLVLLSWPVYLGGALLAEPVLALFGPGYTAGRTVLVVLALTMLVATGCGMVDAVLMMAGRTSWTLYNAAAAGTVNIAANLWWIPAHGILGAAAAWSLAILLNNLVPLLQLHRACGLHPFGRGTRLAAGLAMSCFGVLPLAVRAVAGAGSAPAAAALAVGAAAYAAAAWRWRGPLHLDSLRALRRAAPATT</sequence>
<protein>
    <submittedName>
        <fullName evidence="7">Uncharacterized protein</fullName>
    </submittedName>
</protein>
<keyword evidence="5 6" id="KW-0472">Membrane</keyword>
<dbReference type="InterPro" id="IPR002528">
    <property type="entry name" value="MATE_fam"/>
</dbReference>
<evidence type="ECO:0000256" key="5">
    <source>
        <dbReference type="ARBA" id="ARBA00023136"/>
    </source>
</evidence>
<evidence type="ECO:0000256" key="2">
    <source>
        <dbReference type="ARBA" id="ARBA00022475"/>
    </source>
</evidence>
<dbReference type="AlphaFoldDB" id="A0A8J3BRZ3"/>
<evidence type="ECO:0000256" key="6">
    <source>
        <dbReference type="SAM" id="Phobius"/>
    </source>
</evidence>
<dbReference type="GO" id="GO:0042910">
    <property type="term" value="F:xenobiotic transmembrane transporter activity"/>
    <property type="evidence" value="ECO:0007669"/>
    <property type="project" value="InterPro"/>
</dbReference>
<feature type="transmembrane region" description="Helical" evidence="6">
    <location>
        <begin position="182"/>
        <end position="200"/>
    </location>
</feature>
<comment type="caution">
    <text evidence="7">The sequence shown here is derived from an EMBL/GenBank/DDBJ whole genome shotgun (WGS) entry which is preliminary data.</text>
</comment>
<keyword evidence="4 6" id="KW-1133">Transmembrane helix</keyword>
<dbReference type="Proteomes" id="UP000662200">
    <property type="component" value="Unassembled WGS sequence"/>
</dbReference>
<feature type="transmembrane region" description="Helical" evidence="6">
    <location>
        <begin position="330"/>
        <end position="353"/>
    </location>
</feature>
<keyword evidence="8" id="KW-1185">Reference proteome</keyword>
<feature type="transmembrane region" description="Helical" evidence="6">
    <location>
        <begin position="141"/>
        <end position="161"/>
    </location>
</feature>
<evidence type="ECO:0000256" key="1">
    <source>
        <dbReference type="ARBA" id="ARBA00004651"/>
    </source>
</evidence>